<dbReference type="PANTHER" id="PTHR32063:SF13">
    <property type="entry name" value="MULTIDRUG EFFLUX PUMP SUBUNIT ACRB-RELATED"/>
    <property type="match status" value="1"/>
</dbReference>
<accession>A0ABW5CC69</accession>
<dbReference type="NCBIfam" id="NF000282">
    <property type="entry name" value="RND_permease_1"/>
    <property type="match status" value="1"/>
</dbReference>
<feature type="transmembrane region" description="Helical" evidence="9">
    <location>
        <begin position="896"/>
        <end position="916"/>
    </location>
</feature>
<dbReference type="Gene3D" id="3.30.2090.10">
    <property type="entry name" value="Multidrug efflux transporter AcrB TolC docking domain, DN and DC subdomains"/>
    <property type="match status" value="2"/>
</dbReference>
<protein>
    <recommendedName>
        <fullName evidence="9">Efflux pump membrane transporter</fullName>
    </recommendedName>
</protein>
<comment type="caution">
    <text evidence="9">Lacks conserved residue(s) required for the propagation of feature annotation.</text>
</comment>
<dbReference type="NCBIfam" id="TIGR00915">
    <property type="entry name" value="2A0602"/>
    <property type="match status" value="1"/>
</dbReference>
<dbReference type="InterPro" id="IPR001036">
    <property type="entry name" value="Acrflvin-R"/>
</dbReference>
<evidence type="ECO:0000256" key="7">
    <source>
        <dbReference type="ARBA" id="ARBA00022989"/>
    </source>
</evidence>
<dbReference type="SUPFAM" id="SSF82866">
    <property type="entry name" value="Multidrug efflux transporter AcrB transmembrane domain"/>
    <property type="match status" value="2"/>
</dbReference>
<feature type="transmembrane region" description="Helical" evidence="9">
    <location>
        <begin position="972"/>
        <end position="993"/>
    </location>
</feature>
<dbReference type="Gene3D" id="3.30.70.1440">
    <property type="entry name" value="Multidrug efflux transporter AcrB pore domain"/>
    <property type="match status" value="1"/>
</dbReference>
<name>A0ABW5CC69_9PROT</name>
<reference evidence="11" key="1">
    <citation type="journal article" date="2019" name="Int. J. Syst. Evol. Microbiol.">
        <title>The Global Catalogue of Microorganisms (GCM) 10K type strain sequencing project: providing services to taxonomists for standard genome sequencing and annotation.</title>
        <authorList>
            <consortium name="The Broad Institute Genomics Platform"/>
            <consortium name="The Broad Institute Genome Sequencing Center for Infectious Disease"/>
            <person name="Wu L."/>
            <person name="Ma J."/>
        </authorList>
    </citation>
    <scope>NUCLEOTIDE SEQUENCE [LARGE SCALE GENOMIC DNA]</scope>
    <source>
        <strain evidence="11">KCTC 15012</strain>
    </source>
</reference>
<evidence type="ECO:0000256" key="4">
    <source>
        <dbReference type="ARBA" id="ARBA00022475"/>
    </source>
</evidence>
<dbReference type="Pfam" id="PF00873">
    <property type="entry name" value="ACR_tran"/>
    <property type="match status" value="1"/>
</dbReference>
<feature type="transmembrane region" description="Helical" evidence="9">
    <location>
        <begin position="870"/>
        <end position="889"/>
    </location>
</feature>
<comment type="similarity">
    <text evidence="2 9">Belongs to the resistance-nodulation-cell division (RND) (TC 2.A.6) family.</text>
</comment>
<dbReference type="Gene3D" id="3.30.70.1430">
    <property type="entry name" value="Multidrug efflux transporter AcrB pore domain"/>
    <property type="match status" value="2"/>
</dbReference>
<keyword evidence="7 9" id="KW-1133">Transmembrane helix</keyword>
<keyword evidence="3 9" id="KW-0813">Transport</keyword>
<feature type="transmembrane region" description="Helical" evidence="9">
    <location>
        <begin position="465"/>
        <end position="488"/>
    </location>
</feature>
<evidence type="ECO:0000256" key="1">
    <source>
        <dbReference type="ARBA" id="ARBA00004429"/>
    </source>
</evidence>
<feature type="transmembrane region" description="Helical" evidence="9">
    <location>
        <begin position="366"/>
        <end position="390"/>
    </location>
</feature>
<dbReference type="EMBL" id="JBHUIY010000010">
    <property type="protein sequence ID" value="MFD2233567.1"/>
    <property type="molecule type" value="Genomic_DNA"/>
</dbReference>
<evidence type="ECO:0000313" key="11">
    <source>
        <dbReference type="Proteomes" id="UP001597296"/>
    </source>
</evidence>
<keyword evidence="4" id="KW-1003">Cell membrane</keyword>
<evidence type="ECO:0000256" key="2">
    <source>
        <dbReference type="ARBA" id="ARBA00010942"/>
    </source>
</evidence>
<evidence type="ECO:0000256" key="6">
    <source>
        <dbReference type="ARBA" id="ARBA00022692"/>
    </source>
</evidence>
<evidence type="ECO:0000313" key="10">
    <source>
        <dbReference type="EMBL" id="MFD2233567.1"/>
    </source>
</evidence>
<evidence type="ECO:0000256" key="5">
    <source>
        <dbReference type="ARBA" id="ARBA00022519"/>
    </source>
</evidence>
<dbReference type="SUPFAM" id="SSF82714">
    <property type="entry name" value="Multidrug efflux transporter AcrB TolC docking domain, DN and DC subdomains"/>
    <property type="match status" value="2"/>
</dbReference>
<keyword evidence="8 9" id="KW-0472">Membrane</keyword>
<dbReference type="InterPro" id="IPR027463">
    <property type="entry name" value="AcrB_DN_DC_subdom"/>
</dbReference>
<dbReference type="PANTHER" id="PTHR32063">
    <property type="match status" value="1"/>
</dbReference>
<evidence type="ECO:0000256" key="3">
    <source>
        <dbReference type="ARBA" id="ARBA00022448"/>
    </source>
</evidence>
<dbReference type="PRINTS" id="PR00702">
    <property type="entry name" value="ACRIFLAVINRP"/>
</dbReference>
<feature type="transmembrane region" description="Helical" evidence="9">
    <location>
        <begin position="340"/>
        <end position="359"/>
    </location>
</feature>
<evidence type="ECO:0000256" key="8">
    <source>
        <dbReference type="ARBA" id="ARBA00023136"/>
    </source>
</evidence>
<gene>
    <name evidence="10" type="ORF">ACFSNB_07095</name>
</gene>
<comment type="caution">
    <text evidence="10">The sequence shown here is derived from an EMBL/GenBank/DDBJ whole genome shotgun (WGS) entry which is preliminary data.</text>
</comment>
<dbReference type="Gene3D" id="3.30.70.1320">
    <property type="entry name" value="Multidrug efflux transporter AcrB pore domain like"/>
    <property type="match status" value="1"/>
</dbReference>
<sequence length="1030" mass="109560">MSRFFIDRPVFAWVLALVVMLAGVLAIIGLPVEQYPRIAPPGVQVAAIYPGASAQTVADTVTQVIEQKMKGIDNLRYMASTSDSAGNATIKLTFEPEADPDIAQVQVQNKLQLALPLLPQAVQAQGVSVTKSSDNFLLVAGLVSTDGALSDAELSDYMVSRLQDEIARVPGVGDVQVFGAQHAMRVWLDPDRMISHRVTVSDITSAIQTQNAEVSAGRVGRPPAVAGQMLSITLLAQSRLQTPAQFGAILLKVNTDGSQVRLRDVARIEIGSESYDYVSRFNGKPAVGLAIKASTGANALKTADAVRARFADLAPFLPHGVEVIYPYDTTPFVRISIREVIQTLVEAIVLVVLVMLLFLQNWRATLIPAIAVPVVLLGTFGILSLCGFTINTLTMFAMVLAIGLLVDDAIVVVENVERLMREEGLPPKEATRKSMDQITGALIGIALVLSAVFVPMAFFSGSTGAIYRQFSLTLVSAMALSVLVALILTPPLCATLLKPAAPGHAHGGRGFGWFNRGFDRGRDAACRGVEGVLRRPRRFLGLYGLLVAALVPLFVLLPTAFLPDEDQGILMVAVSGPAGSSQQRTIDSLHAVERALLEGEKDSVESVFSVAGYSVAGSGDNSGFAFVELKPWEQRTRPDQSAEAIANRLMGRMAALKDAQVFAFTPPAVIELGNAGGFDFHLQDRGGLGHEALMAARDTLLAAAASDPGLVAVRPNGLEDTPQIQLDIDQEKAAALGLSLAEVNNTLTSAWGSAYVNDFIDQGRVKKVYLQADAPFRMQVEDLGRWQVRNATGEMVSFATFSRPRWSYGSPQIERYNGMESREIMGAPAPGLSSGQAMAAIERIAATLPGGIGLTWTGLSYEERLAGSQAPALFALSILVVFLCLAALYESWSIPFAVILAVPLGILGAVTAVTLAGLANDVYFQVGLLTTIGLSAKNAILIVEFAKAMHEEDGMSKVEAALTAARQRLRPILMTSMAFLLGVAPLALANGAGSGAQNAIGFGVLGGMASATLFTLVFVPLFFVVVPRRR</sequence>
<comment type="subcellular location">
    <subcellularLocation>
        <location evidence="1 9">Cell inner membrane</location>
        <topology evidence="1 9">Multi-pass membrane protein</topology>
    </subcellularLocation>
</comment>
<keyword evidence="5 9" id="KW-0997">Cell inner membrane</keyword>
<proteinExistence type="inferred from homology"/>
<dbReference type="Gene3D" id="1.20.1640.10">
    <property type="entry name" value="Multidrug efflux transporter AcrB transmembrane domain"/>
    <property type="match status" value="2"/>
</dbReference>
<feature type="transmembrane region" description="Helical" evidence="9">
    <location>
        <begin position="922"/>
        <end position="946"/>
    </location>
</feature>
<keyword evidence="6 9" id="KW-0812">Transmembrane</keyword>
<organism evidence="10 11">
    <name type="scientific">Phaeospirillum tilakii</name>
    <dbReference type="NCBI Taxonomy" id="741673"/>
    <lineage>
        <taxon>Bacteria</taxon>
        <taxon>Pseudomonadati</taxon>
        <taxon>Pseudomonadota</taxon>
        <taxon>Alphaproteobacteria</taxon>
        <taxon>Rhodospirillales</taxon>
        <taxon>Rhodospirillaceae</taxon>
        <taxon>Phaeospirillum</taxon>
    </lineage>
</organism>
<dbReference type="SUPFAM" id="SSF82693">
    <property type="entry name" value="Multidrug efflux transporter AcrB pore domain, PN1, PN2, PC1 and PC2 subdomains"/>
    <property type="match status" value="3"/>
</dbReference>
<feature type="transmembrane region" description="Helical" evidence="9">
    <location>
        <begin position="438"/>
        <end position="459"/>
    </location>
</feature>
<feature type="transmembrane region" description="Helical" evidence="9">
    <location>
        <begin position="540"/>
        <end position="562"/>
    </location>
</feature>
<dbReference type="RefSeq" id="WP_377315362.1">
    <property type="nucleotide sequence ID" value="NZ_JBHUIY010000010.1"/>
</dbReference>
<evidence type="ECO:0000256" key="9">
    <source>
        <dbReference type="RuleBase" id="RU364070"/>
    </source>
</evidence>
<keyword evidence="11" id="KW-1185">Reference proteome</keyword>
<dbReference type="Proteomes" id="UP001597296">
    <property type="component" value="Unassembled WGS sequence"/>
</dbReference>
<dbReference type="InterPro" id="IPR004764">
    <property type="entry name" value="MdtF-like"/>
</dbReference>
<feature type="transmembrane region" description="Helical" evidence="9">
    <location>
        <begin position="999"/>
        <end position="1026"/>
    </location>
</feature>